<feature type="compositionally biased region" description="Low complexity" evidence="1">
    <location>
        <begin position="292"/>
        <end position="302"/>
    </location>
</feature>
<dbReference type="Proteomes" id="UP000016923">
    <property type="component" value="Unassembled WGS sequence"/>
</dbReference>
<feature type="region of interest" description="Disordered" evidence="1">
    <location>
        <begin position="277"/>
        <end position="306"/>
    </location>
</feature>
<dbReference type="HOGENOM" id="CLU_016622_2_0_1"/>
<feature type="compositionally biased region" description="Basic and acidic residues" evidence="1">
    <location>
        <begin position="694"/>
        <end position="705"/>
    </location>
</feature>
<feature type="region of interest" description="Disordered" evidence="1">
    <location>
        <begin position="535"/>
        <end position="669"/>
    </location>
</feature>
<feature type="compositionally biased region" description="Polar residues" evidence="1">
    <location>
        <begin position="647"/>
        <end position="659"/>
    </location>
</feature>
<dbReference type="OrthoDB" id="3365616at2759"/>
<dbReference type="CDD" id="cd22952">
    <property type="entry name" value="ART10-like"/>
    <property type="match status" value="1"/>
</dbReference>
<accession>S3C8C9</accession>
<feature type="compositionally biased region" description="Low complexity" evidence="1">
    <location>
        <begin position="612"/>
        <end position="636"/>
    </location>
</feature>
<name>S3C8C9_OPHP1</name>
<reference evidence="2 3" key="1">
    <citation type="journal article" date="2013" name="BMC Genomics">
        <title>The genome and transcriptome of the pine saprophyte Ophiostoma piceae, and a comparison with the bark beetle-associated pine pathogen Grosmannia clavigera.</title>
        <authorList>
            <person name="Haridas S."/>
            <person name="Wang Y."/>
            <person name="Lim L."/>
            <person name="Massoumi Alamouti S."/>
            <person name="Jackman S."/>
            <person name="Docking R."/>
            <person name="Robertson G."/>
            <person name="Birol I."/>
            <person name="Bohlmann J."/>
            <person name="Breuil C."/>
        </authorList>
    </citation>
    <scope>NUCLEOTIDE SEQUENCE [LARGE SCALE GENOMIC DNA]</scope>
    <source>
        <strain evidence="2 3">UAMH 11346</strain>
    </source>
</reference>
<organism evidence="2 3">
    <name type="scientific">Ophiostoma piceae (strain UAMH 11346)</name>
    <name type="common">Sap stain fungus</name>
    <dbReference type="NCBI Taxonomy" id="1262450"/>
    <lineage>
        <taxon>Eukaryota</taxon>
        <taxon>Fungi</taxon>
        <taxon>Dikarya</taxon>
        <taxon>Ascomycota</taxon>
        <taxon>Pezizomycotina</taxon>
        <taxon>Sordariomycetes</taxon>
        <taxon>Sordariomycetidae</taxon>
        <taxon>Ophiostomatales</taxon>
        <taxon>Ophiostomataceae</taxon>
        <taxon>Ophiostoma</taxon>
    </lineage>
</organism>
<feature type="region of interest" description="Disordered" evidence="1">
    <location>
        <begin position="746"/>
        <end position="781"/>
    </location>
</feature>
<dbReference type="EMBL" id="KE148147">
    <property type="protein sequence ID" value="EPE09744.1"/>
    <property type="molecule type" value="Genomic_DNA"/>
</dbReference>
<dbReference type="GO" id="GO:0003713">
    <property type="term" value="F:transcription coactivator activity"/>
    <property type="evidence" value="ECO:0007669"/>
    <property type="project" value="InterPro"/>
</dbReference>
<evidence type="ECO:0000313" key="3">
    <source>
        <dbReference type="Proteomes" id="UP000016923"/>
    </source>
</evidence>
<evidence type="ECO:0000313" key="2">
    <source>
        <dbReference type="EMBL" id="EPE09744.1"/>
    </source>
</evidence>
<dbReference type="PANTHER" id="PTHR33137:SF4">
    <property type="entry name" value="MEDIATOR OF RNA POLYMERASE II TRANSCRIPTION SUBUNIT 15A-RELATED"/>
    <property type="match status" value="1"/>
</dbReference>
<proteinExistence type="predicted"/>
<dbReference type="AlphaFoldDB" id="S3C8C9"/>
<protein>
    <submittedName>
        <fullName evidence="2">Arrestin-like protein</fullName>
    </submittedName>
</protein>
<dbReference type="eggNOG" id="ENOG502QWIY">
    <property type="taxonomic scope" value="Eukaryota"/>
</dbReference>
<dbReference type="InterPro" id="IPR014752">
    <property type="entry name" value="Arrestin-like_C"/>
</dbReference>
<keyword evidence="3" id="KW-1185">Reference proteome</keyword>
<dbReference type="GO" id="GO:0031490">
    <property type="term" value="F:chromatin DNA binding"/>
    <property type="evidence" value="ECO:0007669"/>
    <property type="project" value="InterPro"/>
</dbReference>
<evidence type="ECO:0000256" key="1">
    <source>
        <dbReference type="SAM" id="MobiDB-lite"/>
    </source>
</evidence>
<dbReference type="InterPro" id="IPR044661">
    <property type="entry name" value="MED15a/b/c-like"/>
</dbReference>
<dbReference type="STRING" id="1262450.S3C8C9"/>
<feature type="region of interest" description="Disordered" evidence="1">
    <location>
        <begin position="691"/>
        <end position="731"/>
    </location>
</feature>
<feature type="compositionally biased region" description="Polar residues" evidence="1">
    <location>
        <begin position="589"/>
        <end position="606"/>
    </location>
</feature>
<feature type="compositionally biased region" description="Low complexity" evidence="1">
    <location>
        <begin position="75"/>
        <end position="86"/>
    </location>
</feature>
<sequence length="859" mass="94877">MAVRIVLFDSPDYYTNLDTIRGEVRFRLTRPENIGTVVVKLEGESSTSLTVPTSEDEKGWTFKAEPLSELDSSKTPGATTRPAPGTVFDESHKVLYQVTQVYPPRNEEPPSNGWLPAAEYSFPFQFKIPINNACADPVQLARSGGVVDSAGNLESPTAKLIRFGVSSTGIRIMDGSKQLQYKHVKQTLPPSFDGFLSSTDSTDIRYFIKATVQRPGIFKGNWRNSYSFRFLPIEPLREPLSVREVFARRPFTFRERSEQTEAPSLRLPKKKSTFFRTNSGSTLSLPDGPPGSLVSAASATPSPALPPSPLQRQATLNATCKNGLAPSILLTTLLPYKPILTCNEAIPLRITARKLEPSREEVFLTSLEIRLTGTTRVKSQDLEQTKLTKWMVVSSPNLSIPVSEPDAPVGSEIIIPSHMWCDKVLPDTVMPSFMTCNVSRSYQLEIRAGLTWNTNPLDDPFSSVSDAATPIAGGKVQSKKEQKATQKAIRSAKSMPAHLLPQTIILPLVFESVEVYSGIKLNKALVEVAHKHRQRMSMLQEPRPPQQRQYQNRPQPQLLDSHPIHQSRPHPPHVNTRGPPPGMHRPYHQQMNQYPNQHPVQYQQRQMGGPHQMPEQRTPPQRPQQAPEQQIFELPSEPVPVLPPRSDSSANASPMTPSDPSFPHVSPISPEAVEMHGTSVIRRRPVPPQFLQQQREEQQRRENPEKFPSGEYPSSGTNFGQVHGSVHRHGPRQQYHMYQQQTTVSPLYPPQLQPGEDPASLAQPMQSPLSSPSSGGGSAGGASAGIVAQNGTVLVSYNGVVSTMVQDVASAIDAFSFADGDTASIYQEPPPSYDEAIAETITAVAEEGDYRAQRPTFNV</sequence>
<feature type="region of interest" description="Disordered" evidence="1">
    <location>
        <begin position="65"/>
        <end position="86"/>
    </location>
</feature>
<gene>
    <name evidence="2" type="ORF">F503_07520</name>
</gene>
<dbReference type="Gene3D" id="2.60.40.640">
    <property type="match status" value="1"/>
</dbReference>
<dbReference type="VEuPathDB" id="FungiDB:F503_07520"/>
<dbReference type="PANTHER" id="PTHR33137">
    <property type="entry name" value="MEDIATOR OF RNA POLYMERASE II TRANSCRIPTION SUBUNIT 15A-RELATED"/>
    <property type="match status" value="1"/>
</dbReference>
<feature type="compositionally biased region" description="Low complexity" evidence="1">
    <location>
        <begin position="546"/>
        <end position="557"/>
    </location>
</feature>